<dbReference type="GO" id="GO:0097108">
    <property type="term" value="F:hedgehog family protein binding"/>
    <property type="evidence" value="ECO:0007669"/>
    <property type="project" value="TreeGrafter"/>
</dbReference>
<dbReference type="PANTHER" id="PTHR46022">
    <property type="entry name" value="PROTEIN PATCHED"/>
    <property type="match status" value="1"/>
</dbReference>
<name>A0A3Q9WVI3_EPTBU</name>
<accession>A0A3Q9WVI3</accession>
<dbReference type="SUPFAM" id="SSF82866">
    <property type="entry name" value="Multidrug efflux transporter AcrB transmembrane domain"/>
    <property type="match status" value="2"/>
</dbReference>
<dbReference type="GO" id="GO:0005886">
    <property type="term" value="C:plasma membrane"/>
    <property type="evidence" value="ECO:0007669"/>
    <property type="project" value="TreeGrafter"/>
</dbReference>
<feature type="transmembrane region" description="Helical" evidence="9">
    <location>
        <begin position="545"/>
        <end position="570"/>
    </location>
</feature>
<dbReference type="InterPro" id="IPR053958">
    <property type="entry name" value="HMGCR/SNAP/NPC1-like_SSD"/>
</dbReference>
<evidence type="ECO:0000256" key="7">
    <source>
        <dbReference type="ARBA" id="ARBA00023180"/>
    </source>
</evidence>
<feature type="transmembrane region" description="Helical" evidence="9">
    <location>
        <begin position="772"/>
        <end position="790"/>
    </location>
</feature>
<feature type="transmembrane region" description="Helical" evidence="9">
    <location>
        <begin position="1010"/>
        <end position="1031"/>
    </location>
</feature>
<reference evidence="11" key="1">
    <citation type="journal article" date="2018" name="Nature">
        <title>Inner ear development in cyclostomes and evolution of the vertebrate semicircular canals.</title>
        <authorList>
            <person name="Higuchi S."/>
            <person name="Sugahara F."/>
            <person name="Pascual-Anaya J."/>
            <person name="Takagi W."/>
            <person name="Oisi Y."/>
            <person name="Kuratani S."/>
        </authorList>
    </citation>
    <scope>NUCLEOTIDE SEQUENCE</scope>
</reference>
<dbReference type="FunFam" id="1.20.1640.10:FF:000003">
    <property type="entry name" value="protein patched homolog 1"/>
    <property type="match status" value="1"/>
</dbReference>
<comment type="subcellular location">
    <subcellularLocation>
        <location evidence="1">Membrane</location>
        <topology evidence="1">Multi-pass membrane protein</topology>
    </subcellularLocation>
</comment>
<feature type="region of interest" description="Disordered" evidence="8">
    <location>
        <begin position="1169"/>
        <end position="1229"/>
    </location>
</feature>
<keyword evidence="5 9" id="KW-0472">Membrane</keyword>
<feature type="transmembrane region" description="Helical" evidence="9">
    <location>
        <begin position="734"/>
        <end position="752"/>
    </location>
</feature>
<dbReference type="Pfam" id="PF12349">
    <property type="entry name" value="Sterol-sensing"/>
    <property type="match status" value="1"/>
</dbReference>
<dbReference type="GO" id="GO:0005119">
    <property type="term" value="F:smoothened binding"/>
    <property type="evidence" value="ECO:0007669"/>
    <property type="project" value="TreeGrafter"/>
</dbReference>
<dbReference type="NCBIfam" id="TIGR00918">
    <property type="entry name" value="2A060602"/>
    <property type="match status" value="1"/>
</dbReference>
<evidence type="ECO:0000259" key="10">
    <source>
        <dbReference type="PROSITE" id="PS50156"/>
    </source>
</evidence>
<feature type="domain" description="SSD" evidence="10">
    <location>
        <begin position="410"/>
        <end position="570"/>
    </location>
</feature>
<feature type="transmembrane region" description="Helical" evidence="9">
    <location>
        <begin position="473"/>
        <end position="495"/>
    </location>
</feature>
<dbReference type="PANTHER" id="PTHR46022:SF1">
    <property type="entry name" value="PROTEIN PATCHED"/>
    <property type="match status" value="1"/>
</dbReference>
<feature type="transmembrane region" description="Helical" evidence="9">
    <location>
        <begin position="516"/>
        <end position="539"/>
    </location>
</feature>
<feature type="transmembrane region" description="Helical" evidence="9">
    <location>
        <begin position="1066"/>
        <end position="1085"/>
    </location>
</feature>
<feature type="region of interest" description="Disordered" evidence="8">
    <location>
        <begin position="1368"/>
        <end position="1389"/>
    </location>
</feature>
<evidence type="ECO:0000256" key="5">
    <source>
        <dbReference type="ARBA" id="ARBA00023136"/>
    </source>
</evidence>
<keyword evidence="7" id="KW-0325">Glycoprotein</keyword>
<feature type="compositionally biased region" description="Polar residues" evidence="8">
    <location>
        <begin position="1210"/>
        <end position="1229"/>
    </location>
</feature>
<dbReference type="GO" id="GO:0045879">
    <property type="term" value="P:negative regulation of smoothened signaling pathway"/>
    <property type="evidence" value="ECO:0007669"/>
    <property type="project" value="TreeGrafter"/>
</dbReference>
<dbReference type="GO" id="GO:0008158">
    <property type="term" value="F:hedgehog receptor activity"/>
    <property type="evidence" value="ECO:0007669"/>
    <property type="project" value="InterPro"/>
</dbReference>
<protein>
    <submittedName>
        <fullName evidence="11">Patched protein</fullName>
    </submittedName>
</protein>
<comment type="similarity">
    <text evidence="2">Belongs to the patched family.</text>
</comment>
<dbReference type="Gene3D" id="1.20.1640.10">
    <property type="entry name" value="Multidrug efflux transporter AcrB transmembrane domain"/>
    <property type="match status" value="2"/>
</dbReference>
<dbReference type="InterPro" id="IPR000731">
    <property type="entry name" value="SSD"/>
</dbReference>
<dbReference type="FunFam" id="1.20.1640.10:FF:000007">
    <property type="entry name" value="Protein patched homolog 1"/>
    <property type="match status" value="1"/>
</dbReference>
<sequence length="1389" mass="152283">MASGSRVADSATWAGTCNDAQRDLLQRPSYCDAAFALEQIAKGRATGWRAPLWLRAQLQALLFALGCRIQAHCGKVLFLGLLIFGAFAVGLRVAAIETDVEELWVEVDGRISQELAYTRQKIGEDASYEPQLIIQTGQTGSESQLTAGAMHQHLVSALAASRVQVNMYGKEWTLDKLCFKSGMPLIEDSTIDRLMERLFPCVIVTPLDCFWDGAKLQGGSAYLPGRPLLRWTNLDPQELLRELSFVDVPSLRRLLERAEVGHAYVDRPCLDPSEAECPDLAPNKHSGQAPDVASELSGGCYGFSRRYMHWQEELLIGGILRNSTQLSSARALQTIFQLMSAEHLFQTYRNHDDIYDINWNREKAAAVLRAWQREFVQVVQGSVLVNGTQSVLAFSLTTLNDILSSFSSVSTVRLSGGYLLMLLYACLSMLRCDGRHSQGAVGLAGVLLVALSVAAGLGLCSLLGISFNAATTQVLPFLALGIGVDDIFLLAHSFTEMGQYRAIPLERRTGECLKRTGTSVALTSINNMAAFFMAALIPIPALRAFSLQAAIVVVFNFAMVLLIFPSILSLDLHRRRQGRLDLICCFYSTSVTRLVETQPVRMSPASRNEDGISPPPPYSYSPVVFPETQITMHSTVEVQYDPTSQRCITTVHPCAEVMVQAYADEVSSPPARARCADPTPLPSPSLSPPETTSSQRDLLSDERPGGGGRCSRWSVQNFARERYAPWLLLRKTKAVVISLFLCLLMVCLYGTTRVRDGLDLTDIVPRGTREHAFLSAQAAYFSFYNVYLVTTDGVDYPQSQEALLQLHASFAELPFVVHPSENALPPTWLHHFRDWLQGLQTAFDADWKAGRISRTSFRNASDAGALAYVLLIQTGEIARPLSLNQLTKRQLLDEHGIIDPDRFYIYLTAWASNDPVAYAASQGNLRPEPPEWFFAGYEDNPDALRIKPAERIEFAQFPFYLGGLHDTPDYLRAIESARALCEASARAGVPCYPAGQPFLFWEQYVGLRHWLLLALSVALTCTFFVCSLLLFNPWTAGLLVSVLAMMTVELFGMMGLLGIKLSAVPVMNLIASVGVGVECTLHVALGFLTATGDRDRRAVCSVQHMFTPVLDGAVSTLLGLLMILGSEFDFVVRYFFAVLTIMTVLGALNGLVLLPVLLSLIGPPPEVIPANGGNRLATPSPQPPPYRRGRPIQRPFPPPYPGLSPRPQPGTYTVTESSDSEFCSETTGSGASEDVVTCSVATAEPNPFVVPQSVGAHLRQFSPRITVVRPASQPVSLEMGPMQLPRYRTDEEASFAWQESTESSRANGRCPASLDFLHCRSHRTRPCQQSAAPSSLTTVTATASVTVALHTPACITLPDVHEEDEAFHHPHVPSSEARGATGTRPDEAK</sequence>
<keyword evidence="6" id="KW-0675">Receptor</keyword>
<feature type="transmembrane region" description="Helical" evidence="9">
    <location>
        <begin position="76"/>
        <end position="95"/>
    </location>
</feature>
<feature type="transmembrane region" description="Helical" evidence="9">
    <location>
        <begin position="1105"/>
        <end position="1124"/>
    </location>
</feature>
<proteinExistence type="evidence at transcript level"/>
<evidence type="ECO:0000256" key="6">
    <source>
        <dbReference type="ARBA" id="ARBA00023170"/>
    </source>
</evidence>
<feature type="transmembrane region" description="Helical" evidence="9">
    <location>
        <begin position="1136"/>
        <end position="1161"/>
    </location>
</feature>
<dbReference type="PROSITE" id="PS50156">
    <property type="entry name" value="SSD"/>
    <property type="match status" value="1"/>
</dbReference>
<feature type="transmembrane region" description="Helical" evidence="9">
    <location>
        <begin position="412"/>
        <end position="430"/>
    </location>
</feature>
<dbReference type="EMBL" id="LC413920">
    <property type="protein sequence ID" value="BBF90244.1"/>
    <property type="molecule type" value="mRNA"/>
</dbReference>
<evidence type="ECO:0000256" key="4">
    <source>
        <dbReference type="ARBA" id="ARBA00022989"/>
    </source>
</evidence>
<dbReference type="InterPro" id="IPR004766">
    <property type="entry name" value="TM_rcpt_patched"/>
</dbReference>
<feature type="transmembrane region" description="Helical" evidence="9">
    <location>
        <begin position="442"/>
        <end position="467"/>
    </location>
</feature>
<evidence type="ECO:0000256" key="9">
    <source>
        <dbReference type="SAM" id="Phobius"/>
    </source>
</evidence>
<evidence type="ECO:0000256" key="2">
    <source>
        <dbReference type="ARBA" id="ARBA00005585"/>
    </source>
</evidence>
<feature type="region of interest" description="Disordered" evidence="8">
    <location>
        <begin position="669"/>
        <end position="709"/>
    </location>
</feature>
<evidence type="ECO:0000313" key="11">
    <source>
        <dbReference type="EMBL" id="BBF90244.1"/>
    </source>
</evidence>
<evidence type="ECO:0000256" key="8">
    <source>
        <dbReference type="SAM" id="MobiDB-lite"/>
    </source>
</evidence>
<evidence type="ECO:0000256" key="3">
    <source>
        <dbReference type="ARBA" id="ARBA00022692"/>
    </source>
</evidence>
<gene>
    <name evidence="11" type="primary">PtcA</name>
</gene>
<feature type="transmembrane region" description="Helical" evidence="9">
    <location>
        <begin position="1037"/>
        <end position="1059"/>
    </location>
</feature>
<evidence type="ECO:0000256" key="1">
    <source>
        <dbReference type="ARBA" id="ARBA00004141"/>
    </source>
</evidence>
<organism evidence="11">
    <name type="scientific">Eptatretus burgeri</name>
    <name type="common">Inshore hagfish</name>
    <dbReference type="NCBI Taxonomy" id="7764"/>
    <lineage>
        <taxon>Eukaryota</taxon>
        <taxon>Metazoa</taxon>
        <taxon>Chordata</taxon>
        <taxon>Craniata</taxon>
        <taxon>Vertebrata</taxon>
        <taxon>Cyclostomata</taxon>
        <taxon>Myxini</taxon>
        <taxon>Myxiniformes</taxon>
        <taxon>Myxinidae</taxon>
        <taxon>Eptatretinae</taxon>
        <taxon>Eptatretus</taxon>
    </lineage>
</organism>
<keyword evidence="3 9" id="KW-0812">Transmembrane</keyword>
<keyword evidence="4 9" id="KW-1133">Transmembrane helix</keyword>
<feature type="compositionally biased region" description="Pro residues" evidence="8">
    <location>
        <begin position="1194"/>
        <end position="1208"/>
    </location>
</feature>